<feature type="transmembrane region" description="Helical" evidence="1">
    <location>
        <begin position="85"/>
        <end position="116"/>
    </location>
</feature>
<feature type="transmembrane region" description="Helical" evidence="1">
    <location>
        <begin position="182"/>
        <end position="202"/>
    </location>
</feature>
<comment type="caution">
    <text evidence="2">The sequence shown here is derived from an EMBL/GenBank/DDBJ whole genome shotgun (WGS) entry which is preliminary data.</text>
</comment>
<keyword evidence="3" id="KW-1185">Reference proteome</keyword>
<gene>
    <name evidence="2" type="ORF">ABT56_14245</name>
</gene>
<sequence length="208" mass="23839">MQLIIIAVTKKRIEYGYSIYMINIYKVILLFLLLLPSFAYANGGSPILLFISFSVFMTGQVWILFSETLFLSKISSLDFKKAFKLVFSANVVSTIIVGIGFPILLASIFILLSIYADGYYLNYIASSGIYTYSMPDNNIQSLLLSLFWLSTTYFLTVYCERIFYKSYWHEIGFKPTFSLNKFVWQANLLSYSGLSIILYALWGNTLNI</sequence>
<accession>A0A0J1GY74</accession>
<dbReference type="Proteomes" id="UP000036097">
    <property type="component" value="Unassembled WGS sequence"/>
</dbReference>
<feature type="transmembrane region" description="Helical" evidence="1">
    <location>
        <begin position="20"/>
        <end position="41"/>
    </location>
</feature>
<keyword evidence="1" id="KW-0812">Transmembrane</keyword>
<evidence type="ECO:0000313" key="2">
    <source>
        <dbReference type="EMBL" id="KLV04620.1"/>
    </source>
</evidence>
<keyword evidence="1" id="KW-0472">Membrane</keyword>
<keyword evidence="1" id="KW-1133">Transmembrane helix</keyword>
<feature type="transmembrane region" description="Helical" evidence="1">
    <location>
        <begin position="142"/>
        <end position="161"/>
    </location>
</feature>
<dbReference type="EMBL" id="LDOT01000021">
    <property type="protein sequence ID" value="KLV04620.1"/>
    <property type="molecule type" value="Genomic_DNA"/>
</dbReference>
<organism evidence="2 3">
    <name type="scientific">Photobacterium aquae</name>
    <dbReference type="NCBI Taxonomy" id="1195763"/>
    <lineage>
        <taxon>Bacteria</taxon>
        <taxon>Pseudomonadati</taxon>
        <taxon>Pseudomonadota</taxon>
        <taxon>Gammaproteobacteria</taxon>
        <taxon>Vibrionales</taxon>
        <taxon>Vibrionaceae</taxon>
        <taxon>Photobacterium</taxon>
    </lineage>
</organism>
<reference evidence="2 3" key="1">
    <citation type="submission" date="2015-05" db="EMBL/GenBank/DDBJ databases">
        <title>Photobacterium galathea sp. nov.</title>
        <authorList>
            <person name="Machado H."/>
            <person name="Gram L."/>
        </authorList>
    </citation>
    <scope>NUCLEOTIDE SEQUENCE [LARGE SCALE GENOMIC DNA]</scope>
    <source>
        <strain evidence="2 3">CGMCC 1.12159</strain>
    </source>
</reference>
<dbReference type="PATRIC" id="fig|1195763.3.peg.3016"/>
<evidence type="ECO:0000256" key="1">
    <source>
        <dbReference type="SAM" id="Phobius"/>
    </source>
</evidence>
<protein>
    <submittedName>
        <fullName evidence="2">Uncharacterized protein</fullName>
    </submittedName>
</protein>
<evidence type="ECO:0000313" key="3">
    <source>
        <dbReference type="Proteomes" id="UP000036097"/>
    </source>
</evidence>
<dbReference type="AlphaFoldDB" id="A0A0J1GY74"/>
<proteinExistence type="predicted"/>
<feature type="transmembrane region" description="Helical" evidence="1">
    <location>
        <begin position="47"/>
        <end position="65"/>
    </location>
</feature>
<name>A0A0J1GY74_9GAMM</name>